<sequence>MDYPFFAENTETHKLFKFCVPAIKLPAAKTISGQILKDASEDLVKKKNISIAQKDLDGVTAAFDGWTNVRSEHLFCVILWNKHLNIITLYFVSDSAGEYAAAASYYNSLLKTEAALKSLVAKFSPQRTKSRRSTTTTNTKFLPEDIIQVINNPTFWFILFGLQNLLLPLYGFLNKLQKDIARLHEGKYPFDPSTVEQFERLRSTMGFIHTKRRNRLENKKVLNMARIRSDILYKRKVKEGNEDQKKTRCFRIALPILNDQDDDDLNREFICDSDLEDEEDEINDNLSDNEAIYSLIMKKIAIY</sequence>
<dbReference type="AlphaFoldDB" id="A0A2Z6R5H3"/>
<evidence type="ECO:0000313" key="1">
    <source>
        <dbReference type="EMBL" id="GBB87988.1"/>
    </source>
</evidence>
<organism evidence="1 2">
    <name type="scientific">Rhizophagus clarus</name>
    <dbReference type="NCBI Taxonomy" id="94130"/>
    <lineage>
        <taxon>Eukaryota</taxon>
        <taxon>Fungi</taxon>
        <taxon>Fungi incertae sedis</taxon>
        <taxon>Mucoromycota</taxon>
        <taxon>Glomeromycotina</taxon>
        <taxon>Glomeromycetes</taxon>
        <taxon>Glomerales</taxon>
        <taxon>Glomeraceae</taxon>
        <taxon>Rhizophagus</taxon>
    </lineage>
</organism>
<name>A0A2Z6R5H3_9GLOM</name>
<proteinExistence type="predicted"/>
<reference evidence="1 2" key="1">
    <citation type="submission" date="2017-11" db="EMBL/GenBank/DDBJ databases">
        <title>The genome of Rhizophagus clarus HR1 reveals common genetic basis of auxotrophy among arbuscular mycorrhizal fungi.</title>
        <authorList>
            <person name="Kobayashi Y."/>
        </authorList>
    </citation>
    <scope>NUCLEOTIDE SEQUENCE [LARGE SCALE GENOMIC DNA]</scope>
    <source>
        <strain evidence="1 2">HR1</strain>
    </source>
</reference>
<evidence type="ECO:0000313" key="2">
    <source>
        <dbReference type="Proteomes" id="UP000247702"/>
    </source>
</evidence>
<protein>
    <recommendedName>
        <fullName evidence="3">DUF659 domain-containing protein</fullName>
    </recommendedName>
</protein>
<keyword evidence="2" id="KW-1185">Reference proteome</keyword>
<evidence type="ECO:0008006" key="3">
    <source>
        <dbReference type="Google" id="ProtNLM"/>
    </source>
</evidence>
<dbReference type="EMBL" id="BEXD01000502">
    <property type="protein sequence ID" value="GBB87988.1"/>
    <property type="molecule type" value="Genomic_DNA"/>
</dbReference>
<comment type="caution">
    <text evidence="1">The sequence shown here is derived from an EMBL/GenBank/DDBJ whole genome shotgun (WGS) entry which is preliminary data.</text>
</comment>
<dbReference type="Proteomes" id="UP000247702">
    <property type="component" value="Unassembled WGS sequence"/>
</dbReference>
<accession>A0A2Z6R5H3</accession>
<gene>
    <name evidence="1" type="ORF">RclHR1_01450016</name>
</gene>